<keyword evidence="3 6" id="KW-0812">Transmembrane</keyword>
<dbReference type="InterPro" id="IPR051461">
    <property type="entry name" value="UPF0750_membrane"/>
</dbReference>
<reference evidence="9" key="3">
    <citation type="submission" date="2023-05" db="EMBL/GenBank/DDBJ databases">
        <title>Complete genome sequence of Agrobacterium larrymoorei CFBP5477.</title>
        <authorList>
            <person name="Yen H.-C."/>
            <person name="Chou L."/>
            <person name="Lin Y.-C."/>
            <person name="Lai E.-M."/>
            <person name="Kuo C.-H."/>
        </authorList>
    </citation>
    <scope>NUCLEOTIDE SEQUENCE</scope>
    <source>
        <strain evidence="9">CFBP5477</strain>
    </source>
</reference>
<evidence type="ECO:0000313" key="7">
    <source>
        <dbReference type="EMBL" id="QCI98819.1"/>
    </source>
</evidence>
<evidence type="ECO:0000256" key="5">
    <source>
        <dbReference type="ARBA" id="ARBA00023136"/>
    </source>
</evidence>
<dbReference type="GO" id="GO:0005886">
    <property type="term" value="C:plasma membrane"/>
    <property type="evidence" value="ECO:0007669"/>
    <property type="project" value="UniProtKB-SubCell"/>
</dbReference>
<dbReference type="PANTHER" id="PTHR33545:SF5">
    <property type="entry name" value="UPF0750 MEMBRANE PROTEIN YITT"/>
    <property type="match status" value="1"/>
</dbReference>
<dbReference type="KEGG" id="alf:CFBP5473_13500"/>
<feature type="transmembrane region" description="Helical" evidence="6">
    <location>
        <begin position="121"/>
        <end position="139"/>
    </location>
</feature>
<reference evidence="7 10" key="1">
    <citation type="submission" date="2019-04" db="EMBL/GenBank/DDBJ databases">
        <title>Complete genome sequence of Agrobacterium larrymoorei CFBP5473.</title>
        <authorList>
            <person name="Haryono M."/>
            <person name="Chou L."/>
            <person name="Lin Y.-C."/>
            <person name="Lai E.-M."/>
            <person name="Kuo C.-H."/>
        </authorList>
    </citation>
    <scope>NUCLEOTIDE SEQUENCE [LARGE SCALE GENOMIC DNA]</scope>
    <source>
        <strain evidence="7 10">CFBP5473</strain>
    </source>
</reference>
<evidence type="ECO:0000256" key="4">
    <source>
        <dbReference type="ARBA" id="ARBA00022989"/>
    </source>
</evidence>
<dbReference type="RefSeq" id="WP_037171638.1">
    <property type="nucleotide sequence ID" value="NZ_CP039691.1"/>
</dbReference>
<evidence type="ECO:0000313" key="11">
    <source>
        <dbReference type="Proteomes" id="UP000826513"/>
    </source>
</evidence>
<reference evidence="8 11" key="2">
    <citation type="submission" date="2021-03" db="EMBL/GenBank/DDBJ databases">
        <title>Rapid diversification of plasmids in a genus of pathogenic and nitrogen fixing bacteria.</title>
        <authorList>
            <person name="Weisberg A.J."/>
            <person name="Miller M."/>
            <person name="Ream W."/>
            <person name="Grunwald N.J."/>
            <person name="Chang J.H."/>
        </authorList>
    </citation>
    <scope>NUCLEOTIDE SEQUENCE [LARGE SCALE GENOMIC DNA]</scope>
    <source>
        <strain evidence="8 11">AF3.44</strain>
    </source>
</reference>
<proteinExistence type="predicted"/>
<protein>
    <submittedName>
        <fullName evidence="7">YitT family protein</fullName>
    </submittedName>
</protein>
<evidence type="ECO:0000313" key="10">
    <source>
        <dbReference type="Proteomes" id="UP000298545"/>
    </source>
</evidence>
<feature type="transmembrane region" description="Helical" evidence="6">
    <location>
        <begin position="21"/>
        <end position="43"/>
    </location>
</feature>
<dbReference type="Proteomes" id="UP000826513">
    <property type="component" value="Chromosome 1"/>
</dbReference>
<feature type="transmembrane region" description="Helical" evidence="6">
    <location>
        <begin position="49"/>
        <end position="75"/>
    </location>
</feature>
<keyword evidence="4 6" id="KW-1133">Transmembrane helix</keyword>
<dbReference type="EMBL" id="CP039691">
    <property type="protein sequence ID" value="QCI98819.1"/>
    <property type="molecule type" value="Genomic_DNA"/>
</dbReference>
<keyword evidence="11" id="KW-1185">Reference proteome</keyword>
<keyword evidence="2" id="KW-1003">Cell membrane</keyword>
<dbReference type="Pfam" id="PF02588">
    <property type="entry name" value="YitT_membrane"/>
    <property type="match status" value="1"/>
</dbReference>
<dbReference type="EMBL" id="CP124733">
    <property type="protein sequence ID" value="WHA40887.1"/>
    <property type="molecule type" value="Genomic_DNA"/>
</dbReference>
<feature type="transmembrane region" description="Helical" evidence="6">
    <location>
        <begin position="87"/>
        <end position="109"/>
    </location>
</feature>
<dbReference type="PANTHER" id="PTHR33545">
    <property type="entry name" value="UPF0750 MEMBRANE PROTEIN YITT-RELATED"/>
    <property type="match status" value="1"/>
</dbReference>
<comment type="subcellular location">
    <subcellularLocation>
        <location evidence="1">Cell membrane</location>
        <topology evidence="1">Multi-pass membrane protein</topology>
    </subcellularLocation>
</comment>
<keyword evidence="5 6" id="KW-0472">Membrane</keyword>
<dbReference type="OrthoDB" id="3296441at2"/>
<evidence type="ECO:0000313" key="8">
    <source>
        <dbReference type="EMBL" id="QYA08294.1"/>
    </source>
</evidence>
<evidence type="ECO:0000256" key="6">
    <source>
        <dbReference type="SAM" id="Phobius"/>
    </source>
</evidence>
<evidence type="ECO:0000256" key="2">
    <source>
        <dbReference type="ARBA" id="ARBA00022475"/>
    </source>
</evidence>
<feature type="transmembrane region" description="Helical" evidence="6">
    <location>
        <begin position="185"/>
        <end position="203"/>
    </location>
</feature>
<dbReference type="EMBL" id="CP072167">
    <property type="protein sequence ID" value="QYA08294.1"/>
    <property type="molecule type" value="Genomic_DNA"/>
</dbReference>
<dbReference type="Proteomes" id="UP000298545">
    <property type="component" value="Chromosome circular"/>
</dbReference>
<dbReference type="InterPro" id="IPR003740">
    <property type="entry name" value="YitT"/>
</dbReference>
<accession>A0A4D7DVY0</accession>
<organism evidence="7 10">
    <name type="scientific">Agrobacterium larrymoorei</name>
    <dbReference type="NCBI Taxonomy" id="160699"/>
    <lineage>
        <taxon>Bacteria</taxon>
        <taxon>Pseudomonadati</taxon>
        <taxon>Pseudomonadota</taxon>
        <taxon>Alphaproteobacteria</taxon>
        <taxon>Hyphomicrobiales</taxon>
        <taxon>Rhizobiaceae</taxon>
        <taxon>Rhizobium/Agrobacterium group</taxon>
        <taxon>Agrobacterium</taxon>
    </lineage>
</organism>
<evidence type="ECO:0000256" key="1">
    <source>
        <dbReference type="ARBA" id="ARBA00004651"/>
    </source>
</evidence>
<name>A0A4D7DVY0_9HYPH</name>
<dbReference type="STRING" id="1367849.GCA_000518585_04278"/>
<sequence>MSDVAQRKLAKFWTSTSAKHSLLEDALAVIAGSMLISLGVVLLSGGGLLTGGVVGVAFLLHYATGLSFGLIFFLANLPFYYLALRRLGLAFTIKTFCAVGSTALLSEYLPHLIVLQNVNPVIAAAFGGLTVAAGMLALFRHRASLGGFGILALYIQDRFGIRAGLTQLAFDCTVLFFSFFVATPFIILCSILGALVMNLVIAINHRNDRYIAM</sequence>
<gene>
    <name evidence="7" type="ORF">CFBP5473_13500</name>
    <name evidence="9" type="ORF">CFBP5477_013910</name>
    <name evidence="8" type="ORF">J5285_06235</name>
</gene>
<evidence type="ECO:0000256" key="3">
    <source>
        <dbReference type="ARBA" id="ARBA00022692"/>
    </source>
</evidence>
<dbReference type="Proteomes" id="UP000298664">
    <property type="component" value="Chromosome Circular"/>
</dbReference>
<dbReference type="AlphaFoldDB" id="A0A4D7DVY0"/>
<evidence type="ECO:0000313" key="9">
    <source>
        <dbReference type="EMBL" id="WHA40887.1"/>
    </source>
</evidence>